<comment type="caution">
    <text evidence="1">The sequence shown here is derived from an EMBL/GenBank/DDBJ whole genome shotgun (WGS) entry which is preliminary data.</text>
</comment>
<keyword evidence="2" id="KW-1185">Reference proteome</keyword>
<dbReference type="RefSeq" id="WP_146808241.1">
    <property type="nucleotide sequence ID" value="NZ_BJXX01000016.1"/>
</dbReference>
<organism evidence="1 2">
    <name type="scientific">Aneurinibacillus danicus</name>
    <dbReference type="NCBI Taxonomy" id="267746"/>
    <lineage>
        <taxon>Bacteria</taxon>
        <taxon>Bacillati</taxon>
        <taxon>Bacillota</taxon>
        <taxon>Bacilli</taxon>
        <taxon>Bacillales</taxon>
        <taxon>Paenibacillaceae</taxon>
        <taxon>Aneurinibacillus group</taxon>
        <taxon>Aneurinibacillus</taxon>
    </lineage>
</organism>
<evidence type="ECO:0000313" key="1">
    <source>
        <dbReference type="EMBL" id="GEN32944.1"/>
    </source>
</evidence>
<reference evidence="1 2" key="1">
    <citation type="submission" date="2019-07" db="EMBL/GenBank/DDBJ databases">
        <title>Whole genome shotgun sequence of Aneurinibacillus danicus NBRC 102444.</title>
        <authorList>
            <person name="Hosoyama A."/>
            <person name="Uohara A."/>
            <person name="Ohji S."/>
            <person name="Ichikawa N."/>
        </authorList>
    </citation>
    <scope>NUCLEOTIDE SEQUENCE [LARGE SCALE GENOMIC DNA]</scope>
    <source>
        <strain evidence="1 2">NBRC 102444</strain>
    </source>
</reference>
<dbReference type="AlphaFoldDB" id="A0A511V223"/>
<evidence type="ECO:0000313" key="2">
    <source>
        <dbReference type="Proteomes" id="UP000321157"/>
    </source>
</evidence>
<sequence length="63" mass="7324">MNQKAGFWLRVLALTIDEIILVLQISKTIKKQLGYNLPSCSLYHFLLRIKNRDIMIGFFGNLI</sequence>
<proteinExistence type="predicted"/>
<accession>A0A511V223</accession>
<gene>
    <name evidence="1" type="ORF">ADA01nite_04040</name>
</gene>
<name>A0A511V223_9BACL</name>
<protein>
    <submittedName>
        <fullName evidence="1">Uncharacterized protein</fullName>
    </submittedName>
</protein>
<dbReference type="Proteomes" id="UP000321157">
    <property type="component" value="Unassembled WGS sequence"/>
</dbReference>
<dbReference type="EMBL" id="BJXX01000016">
    <property type="protein sequence ID" value="GEN32944.1"/>
    <property type="molecule type" value="Genomic_DNA"/>
</dbReference>